<dbReference type="PROSITE" id="PS51337">
    <property type="entry name" value="B12_BINDING_NTER"/>
    <property type="match status" value="1"/>
</dbReference>
<dbReference type="SUPFAM" id="SSF52242">
    <property type="entry name" value="Cobalamin (vitamin B12)-binding domain"/>
    <property type="match status" value="1"/>
</dbReference>
<keyword evidence="1" id="KW-0479">Metal-binding</keyword>
<feature type="domain" description="B12-binding" evidence="3">
    <location>
        <begin position="86"/>
        <end position="207"/>
    </location>
</feature>
<keyword evidence="5" id="KW-0489">Methyltransferase</keyword>
<dbReference type="Gene3D" id="3.40.50.280">
    <property type="entry name" value="Cobalamin-binding domain"/>
    <property type="match status" value="1"/>
</dbReference>
<dbReference type="GO" id="GO:0031419">
    <property type="term" value="F:cobalamin binding"/>
    <property type="evidence" value="ECO:0007669"/>
    <property type="project" value="InterPro"/>
</dbReference>
<dbReference type="InterPro" id="IPR050554">
    <property type="entry name" value="Met_Synthase/Corrinoid"/>
</dbReference>
<evidence type="ECO:0000259" key="4">
    <source>
        <dbReference type="PROSITE" id="PS51337"/>
    </source>
</evidence>
<accession>A0A6I5ZMP2</accession>
<dbReference type="OrthoDB" id="9783599at2"/>
<dbReference type="PANTHER" id="PTHR45833:SF1">
    <property type="entry name" value="METHIONINE SYNTHASE"/>
    <property type="match status" value="1"/>
</dbReference>
<dbReference type="InterPro" id="IPR036724">
    <property type="entry name" value="Cobalamin-bd_sf"/>
</dbReference>
<dbReference type="SUPFAM" id="SSF47644">
    <property type="entry name" value="Methionine synthase domain"/>
    <property type="match status" value="1"/>
</dbReference>
<organism evidence="5 6">
    <name type="scientific">Neomoorella glycerini</name>
    <dbReference type="NCBI Taxonomy" id="55779"/>
    <lineage>
        <taxon>Bacteria</taxon>
        <taxon>Bacillati</taxon>
        <taxon>Bacillota</taxon>
        <taxon>Clostridia</taxon>
        <taxon>Neomoorellales</taxon>
        <taxon>Neomoorellaceae</taxon>
        <taxon>Neomoorella</taxon>
    </lineage>
</organism>
<keyword evidence="5" id="KW-0808">Transferase</keyword>
<protein>
    <submittedName>
        <fullName evidence="5">Methionine synthase</fullName>
        <ecNumber evidence="5">2.1.1.13</ecNumber>
    </submittedName>
</protein>
<dbReference type="GO" id="GO:0032259">
    <property type="term" value="P:methylation"/>
    <property type="evidence" value="ECO:0007669"/>
    <property type="project" value="UniProtKB-KW"/>
</dbReference>
<evidence type="ECO:0000256" key="2">
    <source>
        <dbReference type="ARBA" id="ARBA00023285"/>
    </source>
</evidence>
<dbReference type="GO" id="GO:0008705">
    <property type="term" value="F:methionine synthase activity"/>
    <property type="evidence" value="ECO:0007669"/>
    <property type="project" value="UniProtKB-EC"/>
</dbReference>
<reference evidence="5 6" key="1">
    <citation type="submission" date="2019-11" db="EMBL/GenBank/DDBJ databases">
        <title>Genome sequence of Moorella glycerini DSM11254.</title>
        <authorList>
            <person name="Poehlein A."/>
            <person name="Boeer T."/>
            <person name="Daniel R."/>
        </authorList>
    </citation>
    <scope>NUCLEOTIDE SEQUENCE [LARGE SCALE GENOMIC DNA]</scope>
    <source>
        <strain evidence="5 6">DSM 11254</strain>
    </source>
</reference>
<keyword evidence="6" id="KW-1185">Reference proteome</keyword>
<evidence type="ECO:0000313" key="6">
    <source>
        <dbReference type="Proteomes" id="UP000425916"/>
    </source>
</evidence>
<dbReference type="InterPro" id="IPR006158">
    <property type="entry name" value="Cobalamin-bd"/>
</dbReference>
<proteinExistence type="predicted"/>
<evidence type="ECO:0000313" key="5">
    <source>
        <dbReference type="EMBL" id="QGP91152.1"/>
    </source>
</evidence>
<dbReference type="Pfam" id="PF02607">
    <property type="entry name" value="B12-binding_2"/>
    <property type="match status" value="1"/>
</dbReference>
<dbReference type="GO" id="GO:0046653">
    <property type="term" value="P:tetrahydrofolate metabolic process"/>
    <property type="evidence" value="ECO:0007669"/>
    <property type="project" value="TreeGrafter"/>
</dbReference>
<dbReference type="Proteomes" id="UP000425916">
    <property type="component" value="Chromosome"/>
</dbReference>
<sequence>MSRETLTKAMAELEEEQVLAGVKELLGNGAASLEIVKALQEGMVEVGNRFERGDYFLSELVMAGEIMKGAMDLLGPHLTGQGTEHKGTIVIGTVKGDIHDLGKNIVIMLLRGSGYKVVDLGVDVPKEKFVEAIKETGAPLVGMSVLLTSCQPALKETIDVIRGEGLNTKVIIGGNYINETVKQHVGADYFATTASDGLKVANEVFGQ</sequence>
<evidence type="ECO:0000259" key="3">
    <source>
        <dbReference type="PROSITE" id="PS51332"/>
    </source>
</evidence>
<evidence type="ECO:0000256" key="1">
    <source>
        <dbReference type="ARBA" id="ARBA00022723"/>
    </source>
</evidence>
<feature type="domain" description="B12-binding N-terminal" evidence="4">
    <location>
        <begin position="1"/>
        <end position="86"/>
    </location>
</feature>
<dbReference type="Pfam" id="PF02310">
    <property type="entry name" value="B12-binding"/>
    <property type="match status" value="1"/>
</dbReference>
<keyword evidence="2" id="KW-0170">Cobalt</keyword>
<dbReference type="GO" id="GO:0005829">
    <property type="term" value="C:cytosol"/>
    <property type="evidence" value="ECO:0007669"/>
    <property type="project" value="TreeGrafter"/>
</dbReference>
<dbReference type="GO" id="GO:0050667">
    <property type="term" value="P:homocysteine metabolic process"/>
    <property type="evidence" value="ECO:0007669"/>
    <property type="project" value="TreeGrafter"/>
</dbReference>
<dbReference type="InterPro" id="IPR003759">
    <property type="entry name" value="Cbl-bd_cap"/>
</dbReference>
<dbReference type="EMBL" id="CP046244">
    <property type="protein sequence ID" value="QGP91152.1"/>
    <property type="molecule type" value="Genomic_DNA"/>
</dbReference>
<name>A0A6I5ZMP2_9FIRM</name>
<dbReference type="GO" id="GO:0046872">
    <property type="term" value="F:metal ion binding"/>
    <property type="evidence" value="ECO:0007669"/>
    <property type="project" value="UniProtKB-KW"/>
</dbReference>
<dbReference type="EC" id="2.1.1.13" evidence="5"/>
<dbReference type="Gene3D" id="1.10.1240.10">
    <property type="entry name" value="Methionine synthase domain"/>
    <property type="match status" value="1"/>
</dbReference>
<dbReference type="PANTHER" id="PTHR45833">
    <property type="entry name" value="METHIONINE SYNTHASE"/>
    <property type="match status" value="1"/>
</dbReference>
<dbReference type="AlphaFoldDB" id="A0A6I5ZMP2"/>
<dbReference type="RefSeq" id="WP_156271573.1">
    <property type="nucleotide sequence ID" value="NZ_CP046244.1"/>
</dbReference>
<dbReference type="InterPro" id="IPR036594">
    <property type="entry name" value="Meth_synthase_dom"/>
</dbReference>
<dbReference type="PROSITE" id="PS51332">
    <property type="entry name" value="B12_BINDING"/>
    <property type="match status" value="1"/>
</dbReference>
<gene>
    <name evidence="5" type="primary">metH_2</name>
    <name evidence="5" type="ORF">MGLY_04770</name>
</gene>
<dbReference type="SMART" id="SM01018">
    <property type="entry name" value="B12-binding_2"/>
    <property type="match status" value="1"/>
</dbReference>